<gene>
    <name evidence="1" type="ORF">GM418_30030</name>
</gene>
<dbReference type="KEGG" id="mcos:GM418_30030"/>
<dbReference type="Pfam" id="PF14054">
    <property type="entry name" value="DUF4249"/>
    <property type="match status" value="1"/>
</dbReference>
<dbReference type="EMBL" id="CP046401">
    <property type="protein sequence ID" value="QGY47751.1"/>
    <property type="molecule type" value="Genomic_DNA"/>
</dbReference>
<evidence type="ECO:0000313" key="1">
    <source>
        <dbReference type="EMBL" id="QGY47751.1"/>
    </source>
</evidence>
<sequence length="298" mass="33247">MHTLFLSGIMKIIQLKLKLYKLHCFDLFHHLHITLNSKIMNKIIIYLGVAILIIFSSCEKVIDLNLDSVSPQIAIQGNIYDQPGPYSVKISKTVDFYESSIYPPVAGALVIISDDHGVVDTLVEKSPGEYITTKIVGNPGYTYSLVVTVEEISYTATSTMNNAVYIDSVYIEDAVFGSGKQVTSKFTDPIDTENYYRFIEFINNVQQSDFHVTRDELYDGESVEYSISSTNNDYKIKTGDSITIRLESIDEGVYDYFRTAGSEGSQSASPDNPISNITNGALGYFSACSYRIYPIIVP</sequence>
<dbReference type="InterPro" id="IPR025345">
    <property type="entry name" value="DUF4249"/>
</dbReference>
<keyword evidence="2" id="KW-1185">Reference proteome</keyword>
<name>A0A6I6JYU7_9BACT</name>
<dbReference type="AlphaFoldDB" id="A0A6I6JYU7"/>
<evidence type="ECO:0000313" key="2">
    <source>
        <dbReference type="Proteomes" id="UP000428260"/>
    </source>
</evidence>
<dbReference type="Proteomes" id="UP000428260">
    <property type="component" value="Chromosome"/>
</dbReference>
<reference evidence="1 2" key="1">
    <citation type="submission" date="2019-11" db="EMBL/GenBank/DDBJ databases">
        <authorList>
            <person name="Zheng R.K."/>
            <person name="Sun C.M."/>
        </authorList>
    </citation>
    <scope>NUCLEOTIDE SEQUENCE [LARGE SCALE GENOMIC DNA]</scope>
    <source>
        <strain evidence="1 2">WC007</strain>
    </source>
</reference>
<proteinExistence type="predicted"/>
<accession>A0A6I6JYU7</accession>
<protein>
    <submittedName>
        <fullName evidence="1">DUF4249 family protein</fullName>
    </submittedName>
</protein>
<organism evidence="1 2">
    <name type="scientific">Maribellus comscasis</name>
    <dbReference type="NCBI Taxonomy" id="2681766"/>
    <lineage>
        <taxon>Bacteria</taxon>
        <taxon>Pseudomonadati</taxon>
        <taxon>Bacteroidota</taxon>
        <taxon>Bacteroidia</taxon>
        <taxon>Marinilabiliales</taxon>
        <taxon>Prolixibacteraceae</taxon>
        <taxon>Maribellus</taxon>
    </lineage>
</organism>